<sequence length="229" mass="24246">MAACSACGQLLLRSVDAALDEKPVEMTVHTSACCGRQVCNPCANVSPFCPTQKRPLPTAPVPGKPPPAASQQEASRTASPPPPPPYTDADVVHHLRSTDTLPALSLLYSTPLPILRSYNRLYSDALLAARSHILIPASHYLGPSLSPSTTQSPRSTALARFQLASKCVDYDLANAYLDAADGQLDAALKQYAADEQWERAHGPAPSRVGQASSSNGKVGSAGLRRGFFQ</sequence>
<evidence type="ECO:0008006" key="4">
    <source>
        <dbReference type="Google" id="ProtNLM"/>
    </source>
</evidence>
<accession>W7HSU1</accession>
<dbReference type="PANTHER" id="PTHR20932:SF31">
    <property type="entry name" value="RING-TYPE DOMAIN-CONTAINING PROTEIN"/>
    <property type="match status" value="1"/>
</dbReference>
<dbReference type="Gene3D" id="3.10.350.10">
    <property type="entry name" value="LysM domain"/>
    <property type="match status" value="1"/>
</dbReference>
<dbReference type="InterPro" id="IPR036779">
    <property type="entry name" value="LysM_dom_sf"/>
</dbReference>
<dbReference type="EMBL" id="KI966412">
    <property type="protein sequence ID" value="EWC47141.1"/>
    <property type="molecule type" value="Genomic_DNA"/>
</dbReference>
<reference evidence="2 3" key="1">
    <citation type="submission" date="2013-05" db="EMBL/GenBank/DDBJ databases">
        <title>Drechslerella stenobrocha genome reveals carnivorous origination and mechanical trapping mechanism of predatory fungi.</title>
        <authorList>
            <person name="Liu X."/>
            <person name="Zhang W."/>
            <person name="Liu K."/>
        </authorList>
    </citation>
    <scope>NUCLEOTIDE SEQUENCE [LARGE SCALE GENOMIC DNA]</scope>
    <source>
        <strain evidence="2 3">248</strain>
    </source>
</reference>
<name>W7HSU1_9PEZI</name>
<dbReference type="Proteomes" id="UP000024837">
    <property type="component" value="Unassembled WGS sequence"/>
</dbReference>
<dbReference type="OrthoDB" id="2107166at2759"/>
<dbReference type="InterPro" id="IPR045030">
    <property type="entry name" value="LYSM1-4"/>
</dbReference>
<dbReference type="AlphaFoldDB" id="W7HSU1"/>
<feature type="region of interest" description="Disordered" evidence="1">
    <location>
        <begin position="56"/>
        <end position="90"/>
    </location>
</feature>
<evidence type="ECO:0000256" key="1">
    <source>
        <dbReference type="SAM" id="MobiDB-lite"/>
    </source>
</evidence>
<keyword evidence="3" id="KW-1185">Reference proteome</keyword>
<dbReference type="HOGENOM" id="CLU_070842_0_0_1"/>
<dbReference type="PANTHER" id="PTHR20932">
    <property type="entry name" value="LYSM AND PUTATIVE PEPTIDOGLYCAN-BINDING DOMAIN-CONTAINING PROTEIN"/>
    <property type="match status" value="1"/>
</dbReference>
<organism evidence="2 3">
    <name type="scientific">Drechslerella stenobrocha 248</name>
    <dbReference type="NCBI Taxonomy" id="1043628"/>
    <lineage>
        <taxon>Eukaryota</taxon>
        <taxon>Fungi</taxon>
        <taxon>Dikarya</taxon>
        <taxon>Ascomycota</taxon>
        <taxon>Pezizomycotina</taxon>
        <taxon>Orbiliomycetes</taxon>
        <taxon>Orbiliales</taxon>
        <taxon>Orbiliaceae</taxon>
        <taxon>Drechslerella</taxon>
    </lineage>
</organism>
<evidence type="ECO:0000313" key="2">
    <source>
        <dbReference type="EMBL" id="EWC47141.1"/>
    </source>
</evidence>
<evidence type="ECO:0000313" key="3">
    <source>
        <dbReference type="Proteomes" id="UP000024837"/>
    </source>
</evidence>
<gene>
    <name evidence="2" type="ORF">DRE_03510</name>
</gene>
<feature type="compositionally biased region" description="Pro residues" evidence="1">
    <location>
        <begin position="57"/>
        <end position="68"/>
    </location>
</feature>
<feature type="region of interest" description="Disordered" evidence="1">
    <location>
        <begin position="199"/>
        <end position="229"/>
    </location>
</feature>
<proteinExistence type="predicted"/>
<protein>
    <recommendedName>
        <fullName evidence="4">LysM domain-containing protein</fullName>
    </recommendedName>
</protein>